<dbReference type="PANTHER" id="PTHR21446:SF12">
    <property type="entry name" value="POTASSIUM CHANNEL TETRAMERIZATION DOMAIN CONTAINING 1"/>
    <property type="match status" value="1"/>
</dbReference>
<organism evidence="1 2">
    <name type="scientific">Mytilus edulis</name>
    <name type="common">Blue mussel</name>
    <dbReference type="NCBI Taxonomy" id="6550"/>
    <lineage>
        <taxon>Eukaryota</taxon>
        <taxon>Metazoa</taxon>
        <taxon>Spiralia</taxon>
        <taxon>Lophotrochozoa</taxon>
        <taxon>Mollusca</taxon>
        <taxon>Bivalvia</taxon>
        <taxon>Autobranchia</taxon>
        <taxon>Pteriomorphia</taxon>
        <taxon>Mytilida</taxon>
        <taxon>Mytiloidea</taxon>
        <taxon>Mytilidae</taxon>
        <taxon>Mytilinae</taxon>
        <taxon>Mytilus</taxon>
    </lineage>
</organism>
<reference evidence="1" key="1">
    <citation type="submission" date="2021-03" db="EMBL/GenBank/DDBJ databases">
        <authorList>
            <person name="Bekaert M."/>
        </authorList>
    </citation>
    <scope>NUCLEOTIDE SEQUENCE</scope>
</reference>
<dbReference type="PANTHER" id="PTHR21446">
    <property type="entry name" value="DUF3504 DOMAIN-CONTAINING PROTEIN"/>
    <property type="match status" value="1"/>
</dbReference>
<accession>A0A8S3UUQ3</accession>
<keyword evidence="2" id="KW-1185">Reference proteome</keyword>
<proteinExistence type="predicted"/>
<evidence type="ECO:0000313" key="2">
    <source>
        <dbReference type="Proteomes" id="UP000683360"/>
    </source>
</evidence>
<protein>
    <submittedName>
        <fullName evidence="1">Uncharacterized protein</fullName>
    </submittedName>
</protein>
<dbReference type="AlphaFoldDB" id="A0A8S3UUQ3"/>
<dbReference type="EMBL" id="CAJPWZ010002957">
    <property type="protein sequence ID" value="CAG2249008.1"/>
    <property type="molecule type" value="Genomic_DNA"/>
</dbReference>
<evidence type="ECO:0000313" key="1">
    <source>
        <dbReference type="EMBL" id="CAG2249008.1"/>
    </source>
</evidence>
<name>A0A8S3UUQ3_MYTED</name>
<gene>
    <name evidence="1" type="ORF">MEDL_60808</name>
</gene>
<dbReference type="Proteomes" id="UP000683360">
    <property type="component" value="Unassembled WGS sequence"/>
</dbReference>
<dbReference type="OrthoDB" id="10408342at2759"/>
<sequence length="277" mass="32538">MNARKQDGEHYNATSFENIKHALNRHLRRVPYSRKLYIITDTEFSDVNECFKATLAELKRIRKGGVDHHQVINKTDSKKLNESIIMIPDAPEALRNKVQFDIKLYFCRRSQENMPGIKTSTFEVLNDPRTGLKYVEKSENELTKIHRGNDRDSTLGVENPVELDASVPFIKNTICSKANMNRNSRYDRKDDEQNVRGLRKITYWEKYCVKRFPYPGRRRYTPSLYQSEDVGIAISNDVFGLTISQFERMYKACLDRRKSREQYINKVLNKTGNQHQF</sequence>
<comment type="caution">
    <text evidence="1">The sequence shown here is derived from an EMBL/GenBank/DDBJ whole genome shotgun (WGS) entry which is preliminary data.</text>
</comment>
<dbReference type="InterPro" id="IPR052787">
    <property type="entry name" value="MAVS"/>
</dbReference>